<dbReference type="GO" id="GO:0140580">
    <property type="term" value="F:mitochondrion autophagosome adaptor activity"/>
    <property type="evidence" value="ECO:0007669"/>
    <property type="project" value="InterPro"/>
</dbReference>
<gene>
    <name evidence="2" type="ORF">V565_053740</name>
</gene>
<dbReference type="EMBL" id="AZST01000136">
    <property type="protein sequence ID" value="KEP51896.1"/>
    <property type="molecule type" value="Genomic_DNA"/>
</dbReference>
<dbReference type="GO" id="GO:0000423">
    <property type="term" value="P:mitophagy"/>
    <property type="evidence" value="ECO:0007669"/>
    <property type="project" value="InterPro"/>
</dbReference>
<keyword evidence="3" id="KW-1185">Reference proteome</keyword>
<proteinExistence type="predicted"/>
<dbReference type="PANTHER" id="PTHR38699:SF1">
    <property type="entry name" value="MITOPHAGY RECEPTOR ATG43"/>
    <property type="match status" value="1"/>
</dbReference>
<dbReference type="PANTHER" id="PTHR38699">
    <property type="entry name" value="CHROMOSOME 1, WHOLE GENOME SHOTGUN SEQUENCE"/>
    <property type="match status" value="1"/>
</dbReference>
<name>A0A074RXS1_9AGAM</name>
<evidence type="ECO:0000256" key="1">
    <source>
        <dbReference type="SAM" id="MobiDB-lite"/>
    </source>
</evidence>
<evidence type="ECO:0000313" key="3">
    <source>
        <dbReference type="Proteomes" id="UP000027456"/>
    </source>
</evidence>
<dbReference type="STRING" id="1423351.A0A074RXS1"/>
<sequence>MTSLDPSHLPEFGWKPQPRTRGEAVYEEHSGPLPIKSFPDLRFEQAYLLALKPFVHIQADEPANEKSKSQASVEEPTVEAAALAGPVGIDILTRGAGVSRYGTPERIEWGKIAWVTIRDQVISPLVQGTVWGSASIFLGPASKKVAVSLQEMFVGSSSQQSVSSVTPRASRGESNMGWLRSWVRGLGIGAETNVVL</sequence>
<dbReference type="OrthoDB" id="10257284at2759"/>
<accession>A0A074RXS1</accession>
<protein>
    <submittedName>
        <fullName evidence="2">Histidine phosphatase family containing protein</fullName>
    </submittedName>
</protein>
<reference evidence="2 3" key="1">
    <citation type="submission" date="2013-12" db="EMBL/GenBank/DDBJ databases">
        <authorList>
            <person name="Cubeta M."/>
            <person name="Pakala S."/>
            <person name="Fedorova N."/>
            <person name="Thomas E."/>
            <person name="Dean R."/>
            <person name="Jabaji S."/>
            <person name="Neate S."/>
            <person name="Toda T."/>
            <person name="Tavantzis S."/>
            <person name="Vilgalys R."/>
            <person name="Bharathan N."/>
            <person name="Pakala S."/>
            <person name="Losada L.S."/>
            <person name="Zafar N."/>
            <person name="Nierman W."/>
        </authorList>
    </citation>
    <scope>NUCLEOTIDE SEQUENCE [LARGE SCALE GENOMIC DNA]</scope>
    <source>
        <strain evidence="2 3">123E</strain>
    </source>
</reference>
<dbReference type="AlphaFoldDB" id="A0A074RXS1"/>
<organism evidence="2 3">
    <name type="scientific">Rhizoctonia solani 123E</name>
    <dbReference type="NCBI Taxonomy" id="1423351"/>
    <lineage>
        <taxon>Eukaryota</taxon>
        <taxon>Fungi</taxon>
        <taxon>Dikarya</taxon>
        <taxon>Basidiomycota</taxon>
        <taxon>Agaricomycotina</taxon>
        <taxon>Agaricomycetes</taxon>
        <taxon>Cantharellales</taxon>
        <taxon>Ceratobasidiaceae</taxon>
        <taxon>Rhizoctonia</taxon>
    </lineage>
</organism>
<comment type="caution">
    <text evidence="2">The sequence shown here is derived from an EMBL/GenBank/DDBJ whole genome shotgun (WGS) entry which is preliminary data.</text>
</comment>
<evidence type="ECO:0000313" key="2">
    <source>
        <dbReference type="EMBL" id="KEP51896.1"/>
    </source>
</evidence>
<feature type="region of interest" description="Disordered" evidence="1">
    <location>
        <begin position="1"/>
        <end position="23"/>
    </location>
</feature>
<dbReference type="HOGENOM" id="CLU_120123_0_0_1"/>
<dbReference type="InterPro" id="IPR013898">
    <property type="entry name" value="Atg43"/>
</dbReference>
<dbReference type="Proteomes" id="UP000027456">
    <property type="component" value="Unassembled WGS sequence"/>
</dbReference>